<dbReference type="PANTHER" id="PTHR14859:SF1">
    <property type="entry name" value="PGAP2-INTERACTING PROTEIN"/>
    <property type="match status" value="1"/>
</dbReference>
<keyword evidence="2" id="KW-0255">Endonuclease</keyword>
<dbReference type="OrthoDB" id="9812537at2"/>
<gene>
    <name evidence="2" type="ORF">SAMEA4504048_00116</name>
</gene>
<dbReference type="InterPro" id="IPR036691">
    <property type="entry name" value="Endo/exonu/phosph_ase_sf"/>
</dbReference>
<name>A0A239WDE6_STRAI</name>
<dbReference type="Gene3D" id="3.60.10.10">
    <property type="entry name" value="Endonuclease/exonuclease/phosphatase"/>
    <property type="match status" value="1"/>
</dbReference>
<evidence type="ECO:0000313" key="2">
    <source>
        <dbReference type="EMBL" id="SNV32140.1"/>
    </source>
</evidence>
<dbReference type="GO" id="GO:0016020">
    <property type="term" value="C:membrane"/>
    <property type="evidence" value="ECO:0007669"/>
    <property type="project" value="GOC"/>
</dbReference>
<dbReference type="InterPro" id="IPR051916">
    <property type="entry name" value="GPI-anchor_lipid_remodeler"/>
</dbReference>
<dbReference type="Proteomes" id="UP000215144">
    <property type="component" value="Chromosome 1"/>
</dbReference>
<dbReference type="AlphaFoldDB" id="A0A239WDE6"/>
<organism evidence="2 3">
    <name type="scientific">Streptococcus acidominimus</name>
    <dbReference type="NCBI Taxonomy" id="1326"/>
    <lineage>
        <taxon>Bacteria</taxon>
        <taxon>Bacillati</taxon>
        <taxon>Bacillota</taxon>
        <taxon>Bacilli</taxon>
        <taxon>Lactobacillales</taxon>
        <taxon>Streptococcaceae</taxon>
        <taxon>Streptococcus</taxon>
    </lineage>
</organism>
<dbReference type="Pfam" id="PF03372">
    <property type="entry name" value="Exo_endo_phos"/>
    <property type="match status" value="1"/>
</dbReference>
<dbReference type="KEGG" id="saco:SAME_00116"/>
<evidence type="ECO:0000259" key="1">
    <source>
        <dbReference type="Pfam" id="PF03372"/>
    </source>
</evidence>
<dbReference type="PANTHER" id="PTHR14859">
    <property type="entry name" value="CALCOFLUOR WHITE HYPERSENSITIVE PROTEIN PRECURSOR"/>
    <property type="match status" value="1"/>
</dbReference>
<dbReference type="EMBL" id="LT906454">
    <property type="protein sequence ID" value="SNV32140.1"/>
    <property type="molecule type" value="Genomic_DNA"/>
</dbReference>
<keyword evidence="2" id="KW-0269">Exonuclease</keyword>
<dbReference type="SUPFAM" id="SSF56219">
    <property type="entry name" value="DNase I-like"/>
    <property type="match status" value="1"/>
</dbReference>
<dbReference type="RefSeq" id="WP_095121335.1">
    <property type="nucleotide sequence ID" value="NZ_LT906454.1"/>
</dbReference>
<accession>A0A239WDE6</accession>
<proteinExistence type="predicted"/>
<keyword evidence="2" id="KW-0378">Hydrolase</keyword>
<dbReference type="InterPro" id="IPR005135">
    <property type="entry name" value="Endo/exonuclease/phosphatase"/>
</dbReference>
<dbReference type="GO" id="GO:0004519">
    <property type="term" value="F:endonuclease activity"/>
    <property type="evidence" value="ECO:0007669"/>
    <property type="project" value="UniProtKB-KW"/>
</dbReference>
<protein>
    <submittedName>
        <fullName evidence="2">Endonuclease/exonuclease/phosphatase family protein</fullName>
    </submittedName>
</protein>
<feature type="domain" description="Endonuclease/exonuclease/phosphatase" evidence="1">
    <location>
        <begin position="19"/>
        <end position="261"/>
    </location>
</feature>
<keyword evidence="2" id="KW-0540">Nuclease</keyword>
<reference evidence="2 3" key="1">
    <citation type="submission" date="2017-06" db="EMBL/GenBank/DDBJ databases">
        <authorList>
            <consortium name="Pathogen Informatics"/>
        </authorList>
    </citation>
    <scope>NUCLEOTIDE SEQUENCE [LARGE SCALE GENOMIC DNA]</scope>
    <source>
        <strain evidence="2 3">NCTC11291</strain>
    </source>
</reference>
<sequence length="269" mass="30326">MKLLTLNTHSWMEEDMETKFRDLVTGILEADYDVICLQEINQLMTSQVIDSPIAYVPLSINPPIHEDNYALRLVEALKERGRAYYWSWAYNHIGYGRFHEGVAILSKTPIEVKDLLASDTTDPSDYHTRRALLARMEIDGRPLSIVSLHLSWWEKGFEVEWPRLVEALTKESNPLILMGDFNNPTGNEGYQEVVNSGLDVVDSHVVAEEVSGNHTILADIDGWEGNDQALKVDHAFVTKDFQVASSRVIFDGENGPVISDHFGLAVTVK</sequence>
<dbReference type="GO" id="GO:0004527">
    <property type="term" value="F:exonuclease activity"/>
    <property type="evidence" value="ECO:0007669"/>
    <property type="project" value="UniProtKB-KW"/>
</dbReference>
<dbReference type="GO" id="GO:0006506">
    <property type="term" value="P:GPI anchor biosynthetic process"/>
    <property type="evidence" value="ECO:0007669"/>
    <property type="project" value="TreeGrafter"/>
</dbReference>
<dbReference type="CDD" id="cd09079">
    <property type="entry name" value="RgfB-like"/>
    <property type="match status" value="1"/>
</dbReference>
<evidence type="ECO:0000313" key="3">
    <source>
        <dbReference type="Proteomes" id="UP000215144"/>
    </source>
</evidence>